<sequence>MEAAAREEGEERAIGSDGREAGEATSRRKRQQWRREQLAGWLQVAEGWRRDRGGSDIDIWRLVAVHCRGLADGSGREERKKARREEGDLSGRGGRKNVRRVRQGNDKGARLDVREEGKEGMAGQKQRKKGDGMDYDWGEREMTTAKEGSSMGRNKDGSDKR</sequence>
<feature type="compositionally biased region" description="Basic and acidic residues" evidence="1">
    <location>
        <begin position="1"/>
        <end position="26"/>
    </location>
</feature>
<feature type="compositionally biased region" description="Basic residues" evidence="1">
    <location>
        <begin position="93"/>
        <end position="102"/>
    </location>
</feature>
<feature type="region of interest" description="Disordered" evidence="1">
    <location>
        <begin position="70"/>
        <end position="161"/>
    </location>
</feature>
<evidence type="ECO:0000256" key="1">
    <source>
        <dbReference type="SAM" id="MobiDB-lite"/>
    </source>
</evidence>
<proteinExistence type="predicted"/>
<feature type="compositionally biased region" description="Basic and acidic residues" evidence="1">
    <location>
        <begin position="74"/>
        <end position="89"/>
    </location>
</feature>
<feature type="region of interest" description="Disordered" evidence="1">
    <location>
        <begin position="1"/>
        <end position="34"/>
    </location>
</feature>
<name>A0A426ZD99_ENSVE</name>
<dbReference type="Proteomes" id="UP000287651">
    <property type="component" value="Unassembled WGS sequence"/>
</dbReference>
<feature type="compositionally biased region" description="Basic and acidic residues" evidence="1">
    <location>
        <begin position="103"/>
        <end position="119"/>
    </location>
</feature>
<reference evidence="2 3" key="1">
    <citation type="journal article" date="2014" name="Agronomy (Basel)">
        <title>A Draft Genome Sequence for Ensete ventricosum, the Drought-Tolerant Tree Against Hunger.</title>
        <authorList>
            <person name="Harrison J."/>
            <person name="Moore K.A."/>
            <person name="Paszkiewicz K."/>
            <person name="Jones T."/>
            <person name="Grant M."/>
            <person name="Ambacheew D."/>
            <person name="Muzemil S."/>
            <person name="Studholme D.J."/>
        </authorList>
    </citation>
    <scope>NUCLEOTIDE SEQUENCE [LARGE SCALE GENOMIC DNA]</scope>
</reference>
<comment type="caution">
    <text evidence="2">The sequence shown here is derived from an EMBL/GenBank/DDBJ whole genome shotgun (WGS) entry which is preliminary data.</text>
</comment>
<dbReference type="EMBL" id="AMZH03007188">
    <property type="protein sequence ID" value="RRT61933.1"/>
    <property type="molecule type" value="Genomic_DNA"/>
</dbReference>
<feature type="compositionally biased region" description="Basic and acidic residues" evidence="1">
    <location>
        <begin position="129"/>
        <end position="144"/>
    </location>
</feature>
<evidence type="ECO:0000313" key="3">
    <source>
        <dbReference type="Proteomes" id="UP000287651"/>
    </source>
</evidence>
<protein>
    <submittedName>
        <fullName evidence="2">Uncharacterized protein</fullName>
    </submittedName>
</protein>
<evidence type="ECO:0000313" key="2">
    <source>
        <dbReference type="EMBL" id="RRT61933.1"/>
    </source>
</evidence>
<organism evidence="2 3">
    <name type="scientific">Ensete ventricosum</name>
    <name type="common">Abyssinian banana</name>
    <name type="synonym">Musa ensete</name>
    <dbReference type="NCBI Taxonomy" id="4639"/>
    <lineage>
        <taxon>Eukaryota</taxon>
        <taxon>Viridiplantae</taxon>
        <taxon>Streptophyta</taxon>
        <taxon>Embryophyta</taxon>
        <taxon>Tracheophyta</taxon>
        <taxon>Spermatophyta</taxon>
        <taxon>Magnoliopsida</taxon>
        <taxon>Liliopsida</taxon>
        <taxon>Zingiberales</taxon>
        <taxon>Musaceae</taxon>
        <taxon>Ensete</taxon>
    </lineage>
</organism>
<accession>A0A426ZD99</accession>
<gene>
    <name evidence="2" type="ORF">B296_00029188</name>
</gene>
<dbReference type="AlphaFoldDB" id="A0A426ZD99"/>